<dbReference type="InterPro" id="IPR007858">
    <property type="entry name" value="Dpy-30_motif"/>
</dbReference>
<gene>
    <name evidence="3" type="ORF">DPMN_058657</name>
</gene>
<dbReference type="PANTHER" id="PTHR24172">
    <property type="entry name" value="ANK_REP_REGION DOMAIN-CONTAINING PROTEIN"/>
    <property type="match status" value="1"/>
</dbReference>
<dbReference type="PANTHER" id="PTHR24172:SF4">
    <property type="entry name" value="ANK_REP_REGION DOMAIN-CONTAINING PROTEIN"/>
    <property type="match status" value="1"/>
</dbReference>
<dbReference type="Pfam" id="PF05186">
    <property type="entry name" value="Dpy-30"/>
    <property type="match status" value="1"/>
</dbReference>
<dbReference type="Gene3D" id="1.20.890.10">
    <property type="entry name" value="cAMP-dependent protein kinase regulatory subunit, dimerization-anchoring domain"/>
    <property type="match status" value="1"/>
</dbReference>
<dbReference type="CDD" id="cd22966">
    <property type="entry name" value="DD_DYDC-like"/>
    <property type="match status" value="1"/>
</dbReference>
<evidence type="ECO:0000313" key="4">
    <source>
        <dbReference type="Proteomes" id="UP000828390"/>
    </source>
</evidence>
<feature type="compositionally biased region" description="Basic and acidic residues" evidence="2">
    <location>
        <begin position="415"/>
        <end position="448"/>
    </location>
</feature>
<feature type="compositionally biased region" description="Pro residues" evidence="2">
    <location>
        <begin position="296"/>
        <end position="307"/>
    </location>
</feature>
<feature type="region of interest" description="Disordered" evidence="2">
    <location>
        <begin position="275"/>
        <end position="341"/>
    </location>
</feature>
<keyword evidence="4" id="KW-1185">Reference proteome</keyword>
<dbReference type="Proteomes" id="UP000828390">
    <property type="component" value="Unassembled WGS sequence"/>
</dbReference>
<dbReference type="SMART" id="SM00248">
    <property type="entry name" value="ANK"/>
    <property type="match status" value="5"/>
</dbReference>
<dbReference type="Gene3D" id="1.25.40.20">
    <property type="entry name" value="Ankyrin repeat-containing domain"/>
    <property type="match status" value="3"/>
</dbReference>
<accession>A0A9D4HGC6</accession>
<dbReference type="PROSITE" id="PS50297">
    <property type="entry name" value="ANK_REP_REGION"/>
    <property type="match status" value="2"/>
</dbReference>
<evidence type="ECO:0000256" key="2">
    <source>
        <dbReference type="SAM" id="MobiDB-lite"/>
    </source>
</evidence>
<comment type="caution">
    <text evidence="3">The sequence shown here is derived from an EMBL/GenBank/DDBJ whole genome shotgun (WGS) entry which is preliminary data.</text>
</comment>
<dbReference type="InterPro" id="IPR002110">
    <property type="entry name" value="Ankyrin_rpt"/>
</dbReference>
<dbReference type="SUPFAM" id="SSF48403">
    <property type="entry name" value="Ankyrin repeat"/>
    <property type="match status" value="2"/>
</dbReference>
<dbReference type="PROSITE" id="PS50088">
    <property type="entry name" value="ANK_REPEAT"/>
    <property type="match status" value="2"/>
</dbReference>
<feature type="compositionally biased region" description="Polar residues" evidence="2">
    <location>
        <begin position="275"/>
        <end position="287"/>
    </location>
</feature>
<feature type="region of interest" description="Disordered" evidence="2">
    <location>
        <begin position="705"/>
        <end position="738"/>
    </location>
</feature>
<feature type="compositionally biased region" description="Basic and acidic residues" evidence="2">
    <location>
        <begin position="470"/>
        <end position="480"/>
    </location>
</feature>
<proteinExistence type="predicted"/>
<dbReference type="OrthoDB" id="432281at2759"/>
<sequence length="738" mass="83314">METTKLYIALVSGNDEDVLKQLQEPEDDLDITARNQAGQTYLHLAGQKVKSIEVLKALLEKVDPSVRDEEGNTAIDLILGVKDCPVEVKMTVHETLKQRLSGKSWTELVAELLKGFLEQWMIDLLTGEELSEDIKKFKEEFPKMMATVARLHAAIEGNSLEQFNDLQGDETLLRAGDRTGLTPLHKAVAMGHSELVKNIVGSYPENIKVLDHMGRSALHYAAGQKEDDIYKFLVEAGADEELLDLNQKSPKDIKEDPQLLPGQVTLERLQRKLNQVQREVQDSTQTAEAPVEEQKPPSPKPATPPPASTQQTRPVQNPNRPVQMYISPDERPNPPPTTVDGRYVAEHLGNALTAALSEIAEKRPADPIEFLAKWLYMYHANAKYNDKQRELLSQIREEEAAKRKEREIREKRKQELQQLQEEERKKQEAAEEEKRRKEQEELQRKAKEAALSQQPGLETVMEDREEEDAPKDKPHKDVYGQTELHKLAGQTGADLFTLLNMGYSPSERDCNNKTARDIAVESGVRENVEAIDQYVQKLVEMGEFDKLEDLMLAGYDKFDVVLAKLQELTTSLPEKTKAFLKELPEFLEKIQAVFRAVQTGGLADLKVALEVKKLALAQDQRGRSLLHLAILGGHRDVVEHLTSHFPMAMKCKDNLDRTPYHYAMAVSEEMASILQKHGADVLAQDVKKQQPSFYKDHPEEILAMKSELTSGFTGTQHDAEKETSPTQGTNQQETQEEA</sequence>
<feature type="compositionally biased region" description="Polar residues" evidence="2">
    <location>
        <begin position="707"/>
        <end position="716"/>
    </location>
</feature>
<dbReference type="Pfam" id="PF12796">
    <property type="entry name" value="Ank_2"/>
    <property type="match status" value="2"/>
</dbReference>
<evidence type="ECO:0000313" key="3">
    <source>
        <dbReference type="EMBL" id="KAH3715941.1"/>
    </source>
</evidence>
<feature type="compositionally biased region" description="Low complexity" evidence="2">
    <location>
        <begin position="726"/>
        <end position="738"/>
    </location>
</feature>
<dbReference type="AlphaFoldDB" id="A0A9D4HGC6"/>
<feature type="repeat" description="ANK" evidence="1">
    <location>
        <begin position="179"/>
        <end position="200"/>
    </location>
</feature>
<dbReference type="InterPro" id="IPR049630">
    <property type="entry name" value="DYDC-like_DD"/>
</dbReference>
<organism evidence="3 4">
    <name type="scientific">Dreissena polymorpha</name>
    <name type="common">Zebra mussel</name>
    <name type="synonym">Mytilus polymorpha</name>
    <dbReference type="NCBI Taxonomy" id="45954"/>
    <lineage>
        <taxon>Eukaryota</taxon>
        <taxon>Metazoa</taxon>
        <taxon>Spiralia</taxon>
        <taxon>Lophotrochozoa</taxon>
        <taxon>Mollusca</taxon>
        <taxon>Bivalvia</taxon>
        <taxon>Autobranchia</taxon>
        <taxon>Heteroconchia</taxon>
        <taxon>Euheterodonta</taxon>
        <taxon>Imparidentia</taxon>
        <taxon>Neoheterodontei</taxon>
        <taxon>Myida</taxon>
        <taxon>Dreissenoidea</taxon>
        <taxon>Dreissenidae</taxon>
        <taxon>Dreissena</taxon>
    </lineage>
</organism>
<evidence type="ECO:0000256" key="1">
    <source>
        <dbReference type="PROSITE-ProRule" id="PRU00023"/>
    </source>
</evidence>
<dbReference type="InterPro" id="IPR036770">
    <property type="entry name" value="Ankyrin_rpt-contain_sf"/>
</dbReference>
<feature type="repeat" description="ANK" evidence="1">
    <location>
        <begin position="213"/>
        <end position="245"/>
    </location>
</feature>
<protein>
    <submittedName>
        <fullName evidence="3">Uncharacterized protein</fullName>
    </submittedName>
</protein>
<reference evidence="3" key="2">
    <citation type="submission" date="2020-11" db="EMBL/GenBank/DDBJ databases">
        <authorList>
            <person name="McCartney M.A."/>
            <person name="Auch B."/>
            <person name="Kono T."/>
            <person name="Mallez S."/>
            <person name="Becker A."/>
            <person name="Gohl D.M."/>
            <person name="Silverstein K.A.T."/>
            <person name="Koren S."/>
            <person name="Bechman K.B."/>
            <person name="Herman A."/>
            <person name="Abrahante J.E."/>
            <person name="Garbe J."/>
        </authorList>
    </citation>
    <scope>NUCLEOTIDE SEQUENCE</scope>
    <source>
        <strain evidence="3">Duluth1</strain>
        <tissue evidence="3">Whole animal</tissue>
    </source>
</reference>
<name>A0A9D4HGC6_DREPO</name>
<reference evidence="3" key="1">
    <citation type="journal article" date="2019" name="bioRxiv">
        <title>The Genome of the Zebra Mussel, Dreissena polymorpha: A Resource for Invasive Species Research.</title>
        <authorList>
            <person name="McCartney M.A."/>
            <person name="Auch B."/>
            <person name="Kono T."/>
            <person name="Mallez S."/>
            <person name="Zhang Y."/>
            <person name="Obille A."/>
            <person name="Becker A."/>
            <person name="Abrahante J.E."/>
            <person name="Garbe J."/>
            <person name="Badalamenti J.P."/>
            <person name="Herman A."/>
            <person name="Mangelson H."/>
            <person name="Liachko I."/>
            <person name="Sullivan S."/>
            <person name="Sone E.D."/>
            <person name="Koren S."/>
            <person name="Silverstein K.A.T."/>
            <person name="Beckman K.B."/>
            <person name="Gohl D.M."/>
        </authorList>
    </citation>
    <scope>NUCLEOTIDE SEQUENCE</scope>
    <source>
        <strain evidence="3">Duluth1</strain>
        <tissue evidence="3">Whole animal</tissue>
    </source>
</reference>
<dbReference type="EMBL" id="JAIWYP010000013">
    <property type="protein sequence ID" value="KAH3715941.1"/>
    <property type="molecule type" value="Genomic_DNA"/>
</dbReference>
<keyword evidence="1" id="KW-0040">ANK repeat</keyword>
<feature type="region of interest" description="Disordered" evidence="2">
    <location>
        <begin position="415"/>
        <end position="480"/>
    </location>
</feature>